<name>A0A1E5H301_9ENTE</name>
<evidence type="ECO:0000256" key="5">
    <source>
        <dbReference type="SAM" id="MobiDB-lite"/>
    </source>
</evidence>
<keyword evidence="9" id="KW-1185">Reference proteome</keyword>
<accession>A0A1E5H301</accession>
<keyword evidence="2" id="KW-0964">Secreted</keyword>
<feature type="compositionally biased region" description="Basic and acidic residues" evidence="5">
    <location>
        <begin position="48"/>
        <end position="61"/>
    </location>
</feature>
<dbReference type="Proteomes" id="UP000094764">
    <property type="component" value="Unassembled WGS sequence"/>
</dbReference>
<evidence type="ECO:0000313" key="9">
    <source>
        <dbReference type="Proteomes" id="UP000094764"/>
    </source>
</evidence>
<reference evidence="9" key="1">
    <citation type="submission" date="2016-09" db="EMBL/GenBank/DDBJ databases">
        <authorList>
            <person name="Gulvik C.A."/>
        </authorList>
    </citation>
    <scope>NUCLEOTIDE SEQUENCE [LARGE SCALE GENOMIC DNA]</scope>
    <source>
        <strain evidence="9">LMG 26306</strain>
    </source>
</reference>
<dbReference type="NCBIfam" id="TIGR01167">
    <property type="entry name" value="LPXTG_anchor"/>
    <property type="match status" value="1"/>
</dbReference>
<evidence type="ECO:0000259" key="7">
    <source>
        <dbReference type="Pfam" id="PF00746"/>
    </source>
</evidence>
<dbReference type="InterPro" id="IPR019931">
    <property type="entry name" value="LPXTG_anchor"/>
</dbReference>
<feature type="domain" description="Gram-positive cocci surface proteins LPxTG" evidence="7">
    <location>
        <begin position="66"/>
        <end position="105"/>
    </location>
</feature>
<evidence type="ECO:0000313" key="8">
    <source>
        <dbReference type="EMBL" id="OEG19273.1"/>
    </source>
</evidence>
<sequence>MKKKKLILSTIAVSILGLTLFLKPVRHFAVDGGQVGHEAVIEFYSDDQPEKESVDEPKDSVKPTSTKPVGRYPQTGEIIKKSLTLSGAIVVLLAIVAYMKKRKKEQKGENKL</sequence>
<keyword evidence="3" id="KW-0732">Signal</keyword>
<proteinExistence type="predicted"/>
<organism evidence="8 9">
    <name type="scientific">Enterococcus quebecensis</name>
    <dbReference type="NCBI Taxonomy" id="903983"/>
    <lineage>
        <taxon>Bacteria</taxon>
        <taxon>Bacillati</taxon>
        <taxon>Bacillota</taxon>
        <taxon>Bacilli</taxon>
        <taxon>Lactobacillales</taxon>
        <taxon>Enterococcaceae</taxon>
        <taxon>Enterococcus</taxon>
    </lineage>
</organism>
<keyword evidence="6" id="KW-0812">Transmembrane</keyword>
<evidence type="ECO:0000256" key="4">
    <source>
        <dbReference type="ARBA" id="ARBA00023088"/>
    </source>
</evidence>
<dbReference type="AlphaFoldDB" id="A0A1E5H301"/>
<evidence type="ECO:0000256" key="1">
    <source>
        <dbReference type="ARBA" id="ARBA00022512"/>
    </source>
</evidence>
<feature type="region of interest" description="Disordered" evidence="5">
    <location>
        <begin position="46"/>
        <end position="73"/>
    </location>
</feature>
<evidence type="ECO:0000256" key="6">
    <source>
        <dbReference type="SAM" id="Phobius"/>
    </source>
</evidence>
<keyword evidence="1" id="KW-0134">Cell wall</keyword>
<dbReference type="Pfam" id="PF00746">
    <property type="entry name" value="Gram_pos_anchor"/>
    <property type="match status" value="1"/>
</dbReference>
<feature type="transmembrane region" description="Helical" evidence="6">
    <location>
        <begin position="78"/>
        <end position="99"/>
    </location>
</feature>
<evidence type="ECO:0000256" key="2">
    <source>
        <dbReference type="ARBA" id="ARBA00022525"/>
    </source>
</evidence>
<gene>
    <name evidence="8" type="ORF">BCR23_00870</name>
</gene>
<keyword evidence="6" id="KW-0472">Membrane</keyword>
<dbReference type="RefSeq" id="WP_069633615.1">
    <property type="nucleotide sequence ID" value="NZ_JXKZ01000001.1"/>
</dbReference>
<evidence type="ECO:0000256" key="3">
    <source>
        <dbReference type="ARBA" id="ARBA00022729"/>
    </source>
</evidence>
<keyword evidence="4" id="KW-0572">Peptidoglycan-anchor</keyword>
<dbReference type="EMBL" id="MIKB01000001">
    <property type="protein sequence ID" value="OEG19273.1"/>
    <property type="molecule type" value="Genomic_DNA"/>
</dbReference>
<dbReference type="STRING" id="903983.BCR23_00870"/>
<protein>
    <recommendedName>
        <fullName evidence="7">Gram-positive cocci surface proteins LPxTG domain-containing protein</fullName>
    </recommendedName>
</protein>
<keyword evidence="6" id="KW-1133">Transmembrane helix</keyword>
<comment type="caution">
    <text evidence="8">The sequence shown here is derived from an EMBL/GenBank/DDBJ whole genome shotgun (WGS) entry which is preliminary data.</text>
</comment>